<dbReference type="PANTHER" id="PTHR10336:SF204">
    <property type="entry name" value="PHOSPHOINOSITIDE PHOSPHOLIPASE C 4-RELATED"/>
    <property type="match status" value="1"/>
</dbReference>
<accession>A0ABD1AEI7</accession>
<dbReference type="EMBL" id="JBANAX010000693">
    <property type="protein sequence ID" value="KAL1197236.1"/>
    <property type="molecule type" value="Genomic_DNA"/>
</dbReference>
<dbReference type="SMART" id="SM00239">
    <property type="entry name" value="C2"/>
    <property type="match status" value="1"/>
</dbReference>
<proteinExistence type="predicted"/>
<comment type="caution">
    <text evidence="2">The sequence shown here is derived from an EMBL/GenBank/DDBJ whole genome shotgun (WGS) entry which is preliminary data.</text>
</comment>
<dbReference type="InterPro" id="IPR000008">
    <property type="entry name" value="C2_dom"/>
</dbReference>
<dbReference type="InterPro" id="IPR001192">
    <property type="entry name" value="PI-PLC_fam"/>
</dbReference>
<dbReference type="Pfam" id="PF00168">
    <property type="entry name" value="C2"/>
    <property type="match status" value="1"/>
</dbReference>
<name>A0ABD1AEI7_CARAN</name>
<dbReference type="Proteomes" id="UP001558713">
    <property type="component" value="Unassembled WGS sequence"/>
</dbReference>
<feature type="domain" description="C2" evidence="1">
    <location>
        <begin position="90"/>
        <end position="207"/>
    </location>
</feature>
<organism evidence="2 3">
    <name type="scientific">Cardamine amara subsp. amara</name>
    <dbReference type="NCBI Taxonomy" id="228776"/>
    <lineage>
        <taxon>Eukaryota</taxon>
        <taxon>Viridiplantae</taxon>
        <taxon>Streptophyta</taxon>
        <taxon>Embryophyta</taxon>
        <taxon>Tracheophyta</taxon>
        <taxon>Spermatophyta</taxon>
        <taxon>Magnoliopsida</taxon>
        <taxon>eudicotyledons</taxon>
        <taxon>Gunneridae</taxon>
        <taxon>Pentapetalae</taxon>
        <taxon>rosids</taxon>
        <taxon>malvids</taxon>
        <taxon>Brassicales</taxon>
        <taxon>Brassicaceae</taxon>
        <taxon>Cardamineae</taxon>
        <taxon>Cardamine</taxon>
    </lineage>
</organism>
<evidence type="ECO:0000313" key="2">
    <source>
        <dbReference type="EMBL" id="KAL1197236.1"/>
    </source>
</evidence>
<dbReference type="PROSITE" id="PS50004">
    <property type="entry name" value="C2"/>
    <property type="match status" value="1"/>
</dbReference>
<dbReference type="PANTHER" id="PTHR10336">
    <property type="entry name" value="PHOSPHOINOSITIDE-SPECIFIC PHOSPHOLIPASE C FAMILY PROTEIN"/>
    <property type="match status" value="1"/>
</dbReference>
<evidence type="ECO:0000313" key="3">
    <source>
        <dbReference type="Proteomes" id="UP001558713"/>
    </source>
</evidence>
<dbReference type="SUPFAM" id="SSF49562">
    <property type="entry name" value="C2 domain (Calcium/lipid-binding domain, CaLB)"/>
    <property type="match status" value="1"/>
</dbReference>
<gene>
    <name evidence="2" type="ORF">V5N11_011385</name>
</gene>
<dbReference type="Gene3D" id="2.60.40.150">
    <property type="entry name" value="C2 domain"/>
    <property type="match status" value="1"/>
</dbReference>
<dbReference type="AlphaFoldDB" id="A0ABD1AEI7"/>
<dbReference type="CDD" id="cd00275">
    <property type="entry name" value="C2_PLC_like"/>
    <property type="match status" value="1"/>
</dbReference>
<evidence type="ECO:0000259" key="1">
    <source>
        <dbReference type="PROSITE" id="PS50004"/>
    </source>
</evidence>
<reference evidence="2 3" key="1">
    <citation type="submission" date="2024-04" db="EMBL/GenBank/DDBJ databases">
        <title>Genome assembly C_amara_ONT_v2.</title>
        <authorList>
            <person name="Yant L."/>
            <person name="Moore C."/>
            <person name="Slenker M."/>
        </authorList>
    </citation>
    <scope>NUCLEOTIDE SEQUENCE [LARGE SCALE GENOMIC DNA]</scope>
    <source>
        <tissue evidence="2">Leaf</tissue>
    </source>
</reference>
<dbReference type="InterPro" id="IPR035892">
    <property type="entry name" value="C2_domain_sf"/>
</dbReference>
<keyword evidence="3" id="KW-1185">Reference proteome</keyword>
<sequence>MMNAKEWKPQLKDPWAIFRETVRINFYGKLSDYSNLQKFLEMVFKEKESYSGSAALTVFEDELCKSGFDLTLRNLDKHLFSREPNLAIRDLSKPEGEAASPRFDSTLKVKVYMGGGWDKTFIPYRAPNLFVKVGIANASGDELVKQTKTKKNNWEEEFSFKLVGPEPASLSIKVYNHNLFTRDDLVGQITLKVHLLSPGRRLVPLLSKDGKFTARWLLMRFEFVEIP</sequence>
<protein>
    <submittedName>
        <fullName evidence="2">Phosphoinositide phospholipase C 5</fullName>
    </submittedName>
</protein>